<feature type="non-terminal residue" evidence="2">
    <location>
        <position position="1"/>
    </location>
</feature>
<dbReference type="RefSeq" id="WP_186930099.1">
    <property type="nucleotide sequence ID" value="NZ_JACOOJ010000018.1"/>
</dbReference>
<gene>
    <name evidence="2" type="ORF">H8S65_11405</name>
</gene>
<comment type="caution">
    <text evidence="2">The sequence shown here is derived from an EMBL/GenBank/DDBJ whole genome shotgun (WGS) entry which is preliminary data.</text>
</comment>
<organism evidence="2 3">
    <name type="scientific">Parabacteroides hominis</name>
    <dbReference type="NCBI Taxonomy" id="2763057"/>
    <lineage>
        <taxon>Bacteria</taxon>
        <taxon>Pseudomonadati</taxon>
        <taxon>Bacteroidota</taxon>
        <taxon>Bacteroidia</taxon>
        <taxon>Bacteroidales</taxon>
        <taxon>Tannerellaceae</taxon>
        <taxon>Parabacteroides</taxon>
    </lineage>
</organism>
<protein>
    <recommendedName>
        <fullName evidence="1">DUF6383 domain-containing protein</fullName>
    </recommendedName>
</protein>
<evidence type="ECO:0000313" key="3">
    <source>
        <dbReference type="Proteomes" id="UP000651475"/>
    </source>
</evidence>
<reference evidence="2 3" key="1">
    <citation type="submission" date="2020-08" db="EMBL/GenBank/DDBJ databases">
        <title>Genome public.</title>
        <authorList>
            <person name="Liu C."/>
            <person name="Sun Q."/>
        </authorList>
    </citation>
    <scope>NUCLEOTIDE SEQUENCE [LARGE SCALE GENOMIC DNA]</scope>
    <source>
        <strain evidence="2 3">NSJ-79</strain>
    </source>
</reference>
<dbReference type="InterPro" id="IPR045963">
    <property type="entry name" value="DUF6383"/>
</dbReference>
<dbReference type="Proteomes" id="UP000651475">
    <property type="component" value="Unassembled WGS sequence"/>
</dbReference>
<accession>A0ABR7DPL5</accession>
<keyword evidence="3" id="KW-1185">Reference proteome</keyword>
<evidence type="ECO:0000313" key="2">
    <source>
        <dbReference type="EMBL" id="MBC5633366.1"/>
    </source>
</evidence>
<name>A0ABR7DPL5_9BACT</name>
<proteinExistence type="predicted"/>
<sequence>VNVLEVSADDVIATDNETIATSEVAVIAGEGQVTIANAAGKKVVISNILGQVVANTVIASDNAVIAAPQGVVVVAVEGEEAVKAIVK</sequence>
<dbReference type="Pfam" id="PF19910">
    <property type="entry name" value="DUF6383"/>
    <property type="match status" value="1"/>
</dbReference>
<dbReference type="EMBL" id="JACOOJ010000018">
    <property type="protein sequence ID" value="MBC5633366.1"/>
    <property type="molecule type" value="Genomic_DNA"/>
</dbReference>
<evidence type="ECO:0000259" key="1">
    <source>
        <dbReference type="Pfam" id="PF19910"/>
    </source>
</evidence>
<feature type="domain" description="DUF6383" evidence="1">
    <location>
        <begin position="13"/>
        <end position="86"/>
    </location>
</feature>